<dbReference type="Pfam" id="PF07508">
    <property type="entry name" value="Recombinase"/>
    <property type="match status" value="1"/>
</dbReference>
<dbReference type="STRING" id="494016.SAMN04487965_0868"/>
<dbReference type="PANTHER" id="PTHR30461:SF2">
    <property type="entry name" value="SERINE RECOMBINASE PINE-RELATED"/>
    <property type="match status" value="1"/>
</dbReference>
<dbReference type="Gene3D" id="3.90.1750.20">
    <property type="entry name" value="Putative Large Serine Recombinase, Chain B, Domain 2"/>
    <property type="match status" value="1"/>
</dbReference>
<dbReference type="RefSeq" id="WP_073271914.1">
    <property type="nucleotide sequence ID" value="NZ_FQVA01000001.1"/>
</dbReference>
<dbReference type="InterPro" id="IPR038109">
    <property type="entry name" value="DNA_bind_recomb_sf"/>
</dbReference>
<feature type="domain" description="Resolvase/invertase-type recombinase catalytic" evidence="4">
    <location>
        <begin position="3"/>
        <end position="162"/>
    </location>
</feature>
<evidence type="ECO:0000256" key="3">
    <source>
        <dbReference type="SAM" id="Coils"/>
    </source>
</evidence>
<organism evidence="6 7">
    <name type="scientific">Microbulbifer donghaiensis</name>
    <dbReference type="NCBI Taxonomy" id="494016"/>
    <lineage>
        <taxon>Bacteria</taxon>
        <taxon>Pseudomonadati</taxon>
        <taxon>Pseudomonadota</taxon>
        <taxon>Gammaproteobacteria</taxon>
        <taxon>Cellvibrionales</taxon>
        <taxon>Microbulbiferaceae</taxon>
        <taxon>Microbulbifer</taxon>
    </lineage>
</organism>
<feature type="domain" description="Recombinase" evidence="5">
    <location>
        <begin position="177"/>
        <end position="296"/>
    </location>
</feature>
<dbReference type="GO" id="GO:0000150">
    <property type="term" value="F:DNA strand exchange activity"/>
    <property type="evidence" value="ECO:0007669"/>
    <property type="project" value="InterPro"/>
</dbReference>
<evidence type="ECO:0000259" key="4">
    <source>
        <dbReference type="PROSITE" id="PS51736"/>
    </source>
</evidence>
<dbReference type="EMBL" id="FQVA01000001">
    <property type="protein sequence ID" value="SHE88699.1"/>
    <property type="molecule type" value="Genomic_DNA"/>
</dbReference>
<dbReference type="AlphaFoldDB" id="A0A1M4X5F0"/>
<dbReference type="SMART" id="SM00857">
    <property type="entry name" value="Resolvase"/>
    <property type="match status" value="1"/>
</dbReference>
<evidence type="ECO:0000256" key="2">
    <source>
        <dbReference type="ARBA" id="ARBA00023172"/>
    </source>
</evidence>
<dbReference type="GO" id="GO:0003677">
    <property type="term" value="F:DNA binding"/>
    <property type="evidence" value="ECO:0007669"/>
    <property type="project" value="UniProtKB-KW"/>
</dbReference>
<dbReference type="InterPro" id="IPR050639">
    <property type="entry name" value="SSR_resolvase"/>
</dbReference>
<accession>A0A1M4X5F0</accession>
<protein>
    <submittedName>
        <fullName evidence="6">Recombinase zinc beta ribbon domain-containing protein</fullName>
    </submittedName>
</protein>
<sequence>MPKAYSYIRFSSKRQERGSSVERQTAATESFARQHNLELQDVTYSDLGVSAFRGKHARAGALKAFVDAVEARHIERGSWLLVESLDRITREQLAEAQARITTLLSLGITIATIADGQVYKPSARNSLGDAIAILVSLSRSHEESLMKSQRAKGGWVKARKLAAESGTSPPQRGGGLPSWLERTEDGTIQPIPEKAALVQRVFALALDGRGAPAVARQLNEEGHQTFTGKRWTASAVSRLLHRRTVLGYWQPNKTTTSEHGTRVLVPEGEPLLVYPPVIDSGDWHRVQQLKQERRSLTGAAASKECVNVFSGLMRCRCGKPLRYANRKNKTPSLCCRTINEGTDCSYRRSILYPIIEAMVLTALSGLDYSALFPDGKEVMREKKESLESRLASLEAETQRLTRRRQKALDTMLDNENEALEKALRGAVLDAEEALGAAKVEREKATQELADVLRELSRATDTHVSLQGVAAMVQETRGRERVNAALKDQLSSLVLDAQGGTVEATMRHTQRQLDVHFELQTGGKQGSWRVVVNGKETASGAAGYREAGAE</sequence>
<dbReference type="PROSITE" id="PS51737">
    <property type="entry name" value="RECOMBINASE_DNA_BIND"/>
    <property type="match status" value="1"/>
</dbReference>
<keyword evidence="1" id="KW-0238">DNA-binding</keyword>
<dbReference type="PANTHER" id="PTHR30461">
    <property type="entry name" value="DNA-INVERTASE FROM LAMBDOID PROPHAGE"/>
    <property type="match status" value="1"/>
</dbReference>
<dbReference type="InterPro" id="IPR036162">
    <property type="entry name" value="Resolvase-like_N_sf"/>
</dbReference>
<dbReference type="Pfam" id="PF00239">
    <property type="entry name" value="Resolvase"/>
    <property type="match status" value="1"/>
</dbReference>
<evidence type="ECO:0000259" key="5">
    <source>
        <dbReference type="PROSITE" id="PS51737"/>
    </source>
</evidence>
<dbReference type="InterPro" id="IPR006119">
    <property type="entry name" value="Resolv_N"/>
</dbReference>
<evidence type="ECO:0000313" key="7">
    <source>
        <dbReference type="Proteomes" id="UP000184170"/>
    </source>
</evidence>
<name>A0A1M4X5F0_9GAMM</name>
<feature type="coiled-coil region" evidence="3">
    <location>
        <begin position="376"/>
        <end position="461"/>
    </location>
</feature>
<dbReference type="InterPro" id="IPR011109">
    <property type="entry name" value="DNA_bind_recombinase_dom"/>
</dbReference>
<dbReference type="Proteomes" id="UP000184170">
    <property type="component" value="Unassembled WGS sequence"/>
</dbReference>
<keyword evidence="2" id="KW-0233">DNA recombination</keyword>
<keyword evidence="3" id="KW-0175">Coiled coil</keyword>
<reference evidence="7" key="1">
    <citation type="submission" date="2016-11" db="EMBL/GenBank/DDBJ databases">
        <authorList>
            <person name="Varghese N."/>
            <person name="Submissions S."/>
        </authorList>
    </citation>
    <scope>NUCLEOTIDE SEQUENCE [LARGE SCALE GENOMIC DNA]</scope>
    <source>
        <strain evidence="7">CGMCC 1.7063</strain>
    </source>
</reference>
<dbReference type="Pfam" id="PF13408">
    <property type="entry name" value="Zn_ribbon_recom"/>
    <property type="match status" value="1"/>
</dbReference>
<keyword evidence="7" id="KW-1185">Reference proteome</keyword>
<dbReference type="CDD" id="cd00338">
    <property type="entry name" value="Ser_Recombinase"/>
    <property type="match status" value="1"/>
</dbReference>
<dbReference type="Gene3D" id="3.40.50.1390">
    <property type="entry name" value="Resolvase, N-terminal catalytic domain"/>
    <property type="match status" value="1"/>
</dbReference>
<dbReference type="OrthoDB" id="9791494at2"/>
<evidence type="ECO:0000256" key="1">
    <source>
        <dbReference type="ARBA" id="ARBA00023125"/>
    </source>
</evidence>
<gene>
    <name evidence="6" type="ORF">SAMN04487965_0868</name>
</gene>
<dbReference type="InterPro" id="IPR025827">
    <property type="entry name" value="Zn_ribbon_recom_dom"/>
</dbReference>
<proteinExistence type="predicted"/>
<dbReference type="SUPFAM" id="SSF53041">
    <property type="entry name" value="Resolvase-like"/>
    <property type="match status" value="1"/>
</dbReference>
<dbReference type="PROSITE" id="PS51736">
    <property type="entry name" value="RECOMBINASES_3"/>
    <property type="match status" value="1"/>
</dbReference>
<evidence type="ECO:0000313" key="6">
    <source>
        <dbReference type="EMBL" id="SHE88699.1"/>
    </source>
</evidence>